<evidence type="ECO:0000313" key="2">
    <source>
        <dbReference type="EMBL" id="KKO10328.1"/>
    </source>
</evidence>
<feature type="transmembrane region" description="Helical" evidence="1">
    <location>
        <begin position="57"/>
        <end position="80"/>
    </location>
</feature>
<reference evidence="2" key="1">
    <citation type="journal article" date="2015" name="Nature">
        <title>Complex archaea that bridge the gap between prokaryotes and eukaryotes.</title>
        <authorList>
            <person name="Spang A."/>
            <person name="Saw J.H."/>
            <person name="Jorgensen S.L."/>
            <person name="Zaremba-Niedzwiedzka K."/>
            <person name="Martijn J."/>
            <person name="Lind A.E."/>
            <person name="van Eijk R."/>
            <person name="Schleper C."/>
            <person name="Guy L."/>
            <person name="Ettema T.J."/>
        </authorList>
    </citation>
    <scope>NUCLEOTIDE SEQUENCE</scope>
</reference>
<dbReference type="AlphaFoldDB" id="A0A0F9WD50"/>
<protein>
    <submittedName>
        <fullName evidence="2">Uncharacterized protein</fullName>
    </submittedName>
</protein>
<keyword evidence="1" id="KW-0812">Transmembrane</keyword>
<feature type="transmembrane region" description="Helical" evidence="1">
    <location>
        <begin position="143"/>
        <end position="162"/>
    </location>
</feature>
<gene>
    <name evidence="2" type="ORF">LCGC14_0028670</name>
</gene>
<keyword evidence="1" id="KW-0472">Membrane</keyword>
<feature type="transmembrane region" description="Helical" evidence="1">
    <location>
        <begin position="100"/>
        <end position="122"/>
    </location>
</feature>
<evidence type="ECO:0000256" key="1">
    <source>
        <dbReference type="SAM" id="Phobius"/>
    </source>
</evidence>
<organism evidence="2">
    <name type="scientific">marine sediment metagenome</name>
    <dbReference type="NCBI Taxonomy" id="412755"/>
    <lineage>
        <taxon>unclassified sequences</taxon>
        <taxon>metagenomes</taxon>
        <taxon>ecological metagenomes</taxon>
    </lineage>
</organism>
<sequence length="167" mass="18366">MPFEELTILYFQIAAGVMMGWDYFTPKSWREHMNGVLSEYFSGVQGRVDEDLSGALVFLKVSLPKIIASFIAFGLAYFVLRFGSSINGEWRAEAILVTGLVYLMLVAGGLITLMNIVFPLLVPLGLGGVFRGITMVLTSTEKGPLAGLGFLSLLVTFVMRYMNYTAV</sequence>
<comment type="caution">
    <text evidence="2">The sequence shown here is derived from an EMBL/GenBank/DDBJ whole genome shotgun (WGS) entry which is preliminary data.</text>
</comment>
<dbReference type="EMBL" id="LAZR01000005">
    <property type="protein sequence ID" value="KKO10328.1"/>
    <property type="molecule type" value="Genomic_DNA"/>
</dbReference>
<proteinExistence type="predicted"/>
<accession>A0A0F9WD50</accession>
<feature type="transmembrane region" description="Helical" evidence="1">
    <location>
        <begin position="6"/>
        <end position="24"/>
    </location>
</feature>
<name>A0A0F9WD50_9ZZZZ</name>
<keyword evidence="1" id="KW-1133">Transmembrane helix</keyword>